<dbReference type="EMBL" id="PDCH01000015">
    <property type="protein sequence ID" value="RBP98928.1"/>
    <property type="molecule type" value="Genomic_DNA"/>
</dbReference>
<name>A0A366KCL8_9BIFI</name>
<keyword evidence="2" id="KW-1185">Reference proteome</keyword>
<dbReference type="AlphaFoldDB" id="A0A366KCL8"/>
<accession>A0A366KCL8</accession>
<protein>
    <submittedName>
        <fullName evidence="1">Uncharacterized protein</fullName>
    </submittedName>
</protein>
<sequence>MVGKVSVACPSADQINGLYTAKMNHVPVVSIVSQIQLPARLRLLPGGGPAQAVRRRGRVQQLVTGPETVPAVMDEIIRMAYLK</sequence>
<dbReference type="GO" id="GO:0000287">
    <property type="term" value="F:magnesium ion binding"/>
    <property type="evidence" value="ECO:0007669"/>
    <property type="project" value="UniProtKB-ARBA"/>
</dbReference>
<evidence type="ECO:0000313" key="1">
    <source>
        <dbReference type="EMBL" id="RBP98928.1"/>
    </source>
</evidence>
<dbReference type="Proteomes" id="UP000252345">
    <property type="component" value="Unassembled WGS sequence"/>
</dbReference>
<evidence type="ECO:0000313" key="2">
    <source>
        <dbReference type="Proteomes" id="UP000252345"/>
    </source>
</evidence>
<proteinExistence type="predicted"/>
<dbReference type="SUPFAM" id="SSF52518">
    <property type="entry name" value="Thiamin diphosphate-binding fold (THDP-binding)"/>
    <property type="match status" value="1"/>
</dbReference>
<reference evidence="1 2" key="1">
    <citation type="submission" date="2017-10" db="EMBL/GenBank/DDBJ databases">
        <title>Bifidobacterium xylocopum sp. nov. and Bifidobacterium aemilianum sp. nov., from the carpenter bee (Xylocopa violacea) digestive tract.</title>
        <authorList>
            <person name="Alberoni D."/>
            <person name="Baffoni L."/>
            <person name="Di Gioia D."/>
            <person name="Gaggia F."/>
            <person name="Biavati B."/>
        </authorList>
    </citation>
    <scope>NUCLEOTIDE SEQUENCE [LARGE SCALE GENOMIC DNA]</scope>
    <source>
        <strain evidence="1 2">XV2</strain>
    </source>
</reference>
<gene>
    <name evidence="1" type="ORF">CRD59_06435</name>
</gene>
<dbReference type="InterPro" id="IPR029061">
    <property type="entry name" value="THDP-binding"/>
</dbReference>
<comment type="caution">
    <text evidence="1">The sequence shown here is derived from an EMBL/GenBank/DDBJ whole genome shotgun (WGS) entry which is preliminary data.</text>
</comment>
<organism evidence="1 2">
    <name type="scientific">Bifidobacterium xylocopae</name>
    <dbReference type="NCBI Taxonomy" id="2493119"/>
    <lineage>
        <taxon>Bacteria</taxon>
        <taxon>Bacillati</taxon>
        <taxon>Actinomycetota</taxon>
        <taxon>Actinomycetes</taxon>
        <taxon>Bifidobacteriales</taxon>
        <taxon>Bifidobacteriaceae</taxon>
        <taxon>Bifidobacterium</taxon>
    </lineage>
</organism>